<keyword evidence="1" id="KW-0238">DNA-binding</keyword>
<protein>
    <submittedName>
        <fullName evidence="3">HMG box family protein</fullName>
    </submittedName>
</protein>
<keyword evidence="1" id="KW-0539">Nucleus</keyword>
<dbReference type="OrthoDB" id="1919336at2759"/>
<dbReference type="AlphaFoldDB" id="A2FWL1"/>
<organism evidence="3 4">
    <name type="scientific">Trichomonas vaginalis (strain ATCC PRA-98 / G3)</name>
    <dbReference type="NCBI Taxonomy" id="412133"/>
    <lineage>
        <taxon>Eukaryota</taxon>
        <taxon>Metamonada</taxon>
        <taxon>Parabasalia</taxon>
        <taxon>Trichomonadida</taxon>
        <taxon>Trichomonadidae</taxon>
        <taxon>Trichomonas</taxon>
    </lineage>
</organism>
<dbReference type="PROSITE" id="PS50118">
    <property type="entry name" value="HMG_BOX_2"/>
    <property type="match status" value="1"/>
</dbReference>
<gene>
    <name evidence="3" type="ORF">TVAG_328220</name>
</gene>
<dbReference type="InParanoid" id="A2FWL1"/>
<dbReference type="EMBL" id="DS114087">
    <property type="protein sequence ID" value="EAX90721.1"/>
    <property type="molecule type" value="Genomic_DNA"/>
</dbReference>
<evidence type="ECO:0000313" key="4">
    <source>
        <dbReference type="Proteomes" id="UP000001542"/>
    </source>
</evidence>
<keyword evidence="4" id="KW-1185">Reference proteome</keyword>
<dbReference type="CDD" id="cd00084">
    <property type="entry name" value="HMG-box_SF"/>
    <property type="match status" value="1"/>
</dbReference>
<dbReference type="GO" id="GO:0005634">
    <property type="term" value="C:nucleus"/>
    <property type="evidence" value="ECO:0007669"/>
    <property type="project" value="UniProtKB-UniRule"/>
</dbReference>
<dbReference type="InterPro" id="IPR009071">
    <property type="entry name" value="HMG_box_dom"/>
</dbReference>
<sequence length="161" mass="18502">MLQGGTQTFYSILPPSDYSSFLHHLRMEPFQIFCHEKRAEVSRNNPQLSSSKITSLLGTMWRSLKPYEKQSYIDVALSMKPNDTEEVCKDEIYQKQFSNTTLSRREDGPRKKCEIPLELIPNNLIPKIQVIARSGKWKNISNLSQTILYSEVPSSSEDSSQ</sequence>
<dbReference type="VEuPathDB" id="TrichDB:TVAG_328220"/>
<dbReference type="SMR" id="A2FWL1"/>
<dbReference type="GO" id="GO:0003677">
    <property type="term" value="F:DNA binding"/>
    <property type="evidence" value="ECO:0007669"/>
    <property type="project" value="UniProtKB-UniRule"/>
</dbReference>
<evidence type="ECO:0000259" key="2">
    <source>
        <dbReference type="PROSITE" id="PS50118"/>
    </source>
</evidence>
<dbReference type="RefSeq" id="XP_001303651.1">
    <property type="nucleotide sequence ID" value="XM_001303650.1"/>
</dbReference>
<dbReference type="VEuPathDB" id="TrichDB:TVAGG3_0674890"/>
<proteinExistence type="predicted"/>
<feature type="DNA-binding region" description="HMG box" evidence="1">
    <location>
        <begin position="23"/>
        <end position="91"/>
    </location>
</feature>
<dbReference type="KEGG" id="tva:4748408"/>
<evidence type="ECO:0000313" key="3">
    <source>
        <dbReference type="EMBL" id="EAX90721.1"/>
    </source>
</evidence>
<dbReference type="InterPro" id="IPR036910">
    <property type="entry name" value="HMG_box_dom_sf"/>
</dbReference>
<dbReference type="Gene3D" id="1.10.30.10">
    <property type="entry name" value="High mobility group box domain"/>
    <property type="match status" value="1"/>
</dbReference>
<feature type="domain" description="HMG box" evidence="2">
    <location>
        <begin position="23"/>
        <end position="91"/>
    </location>
</feature>
<dbReference type="SUPFAM" id="SSF47095">
    <property type="entry name" value="HMG-box"/>
    <property type="match status" value="1"/>
</dbReference>
<name>A2FWL1_TRIV3</name>
<reference evidence="3" key="1">
    <citation type="submission" date="2006-10" db="EMBL/GenBank/DDBJ databases">
        <authorList>
            <person name="Amadeo P."/>
            <person name="Zhao Q."/>
            <person name="Wortman J."/>
            <person name="Fraser-Liggett C."/>
            <person name="Carlton J."/>
        </authorList>
    </citation>
    <scope>NUCLEOTIDE SEQUENCE</scope>
    <source>
        <strain evidence="3">G3</strain>
    </source>
</reference>
<dbReference type="Pfam" id="PF00505">
    <property type="entry name" value="HMG_box"/>
    <property type="match status" value="1"/>
</dbReference>
<accession>A2FWL1</accession>
<dbReference type="Proteomes" id="UP000001542">
    <property type="component" value="Unassembled WGS sequence"/>
</dbReference>
<evidence type="ECO:0000256" key="1">
    <source>
        <dbReference type="PROSITE-ProRule" id="PRU00267"/>
    </source>
</evidence>
<reference evidence="3" key="2">
    <citation type="journal article" date="2007" name="Science">
        <title>Draft genome sequence of the sexually transmitted pathogen Trichomonas vaginalis.</title>
        <authorList>
            <person name="Carlton J.M."/>
            <person name="Hirt R.P."/>
            <person name="Silva J.C."/>
            <person name="Delcher A.L."/>
            <person name="Schatz M."/>
            <person name="Zhao Q."/>
            <person name="Wortman J.R."/>
            <person name="Bidwell S.L."/>
            <person name="Alsmark U.C.M."/>
            <person name="Besteiro S."/>
            <person name="Sicheritz-Ponten T."/>
            <person name="Noel C.J."/>
            <person name="Dacks J.B."/>
            <person name="Foster P.G."/>
            <person name="Simillion C."/>
            <person name="Van de Peer Y."/>
            <person name="Miranda-Saavedra D."/>
            <person name="Barton G.J."/>
            <person name="Westrop G.D."/>
            <person name="Mueller S."/>
            <person name="Dessi D."/>
            <person name="Fiori P.L."/>
            <person name="Ren Q."/>
            <person name="Paulsen I."/>
            <person name="Zhang H."/>
            <person name="Bastida-Corcuera F.D."/>
            <person name="Simoes-Barbosa A."/>
            <person name="Brown M.T."/>
            <person name="Hayes R.D."/>
            <person name="Mukherjee M."/>
            <person name="Okumura C.Y."/>
            <person name="Schneider R."/>
            <person name="Smith A.J."/>
            <person name="Vanacova S."/>
            <person name="Villalvazo M."/>
            <person name="Haas B.J."/>
            <person name="Pertea M."/>
            <person name="Feldblyum T.V."/>
            <person name="Utterback T.R."/>
            <person name="Shu C.L."/>
            <person name="Osoegawa K."/>
            <person name="de Jong P.J."/>
            <person name="Hrdy I."/>
            <person name="Horvathova L."/>
            <person name="Zubacova Z."/>
            <person name="Dolezal P."/>
            <person name="Malik S.B."/>
            <person name="Logsdon J.M. Jr."/>
            <person name="Henze K."/>
            <person name="Gupta A."/>
            <person name="Wang C.C."/>
            <person name="Dunne R.L."/>
            <person name="Upcroft J.A."/>
            <person name="Upcroft P."/>
            <person name="White O."/>
            <person name="Salzberg S.L."/>
            <person name="Tang P."/>
            <person name="Chiu C.-H."/>
            <person name="Lee Y.-S."/>
            <person name="Embley T.M."/>
            <person name="Coombs G.H."/>
            <person name="Mottram J.C."/>
            <person name="Tachezy J."/>
            <person name="Fraser-Liggett C.M."/>
            <person name="Johnson P.J."/>
        </authorList>
    </citation>
    <scope>NUCLEOTIDE SEQUENCE [LARGE SCALE GENOMIC DNA]</scope>
    <source>
        <strain evidence="3">G3</strain>
    </source>
</reference>